<dbReference type="PANTHER" id="PTHR47843">
    <property type="entry name" value="BTB DOMAIN-CONTAINING PROTEIN-RELATED"/>
    <property type="match status" value="1"/>
</dbReference>
<evidence type="ECO:0000259" key="1">
    <source>
        <dbReference type="PROSITE" id="PS50097"/>
    </source>
</evidence>
<sequence length="321" mass="36936">MAQNLLNDYRYFREPSFDPRVLTLGTCKFLVGPRRVEYVVHKEPLANMSPTLAAMMSTTDATGACVLEDVEEGTFAGLCEFAYTGDYFMPECQDDTRPDSEYYPDPTRHGLRAVELLGENSNSTCFEEEDRNFPHHFCDSDAHQCPGCAGENCEPGPCHKYVGFKHIVCNEAKKPQHYMKYSEFKALFVRAHKIESSEDSTQVLLHHAKLFVMGDRLKHDALKTIATHRLFRTLKEFPIVWRRIPDLVPMIRFIYCNTTKGDVLRSMVSQLTAVFAEKLMLHPEFKALLQEQTDFSYDVLQNTAESTGVTEKWIQQRRRIK</sequence>
<keyword evidence="3" id="KW-1185">Reference proteome</keyword>
<dbReference type="InterPro" id="IPR011333">
    <property type="entry name" value="SKP1/BTB/POZ_sf"/>
</dbReference>
<protein>
    <recommendedName>
        <fullName evidence="1">BTB domain-containing protein</fullName>
    </recommendedName>
</protein>
<dbReference type="SUPFAM" id="SSF54695">
    <property type="entry name" value="POZ domain"/>
    <property type="match status" value="1"/>
</dbReference>
<organism evidence="2 3">
    <name type="scientific">Apiospora kogelbergensis</name>
    <dbReference type="NCBI Taxonomy" id="1337665"/>
    <lineage>
        <taxon>Eukaryota</taxon>
        <taxon>Fungi</taxon>
        <taxon>Dikarya</taxon>
        <taxon>Ascomycota</taxon>
        <taxon>Pezizomycotina</taxon>
        <taxon>Sordariomycetes</taxon>
        <taxon>Xylariomycetidae</taxon>
        <taxon>Amphisphaeriales</taxon>
        <taxon>Apiosporaceae</taxon>
        <taxon>Apiospora</taxon>
    </lineage>
</organism>
<dbReference type="InterPro" id="IPR000210">
    <property type="entry name" value="BTB/POZ_dom"/>
</dbReference>
<evidence type="ECO:0000313" key="3">
    <source>
        <dbReference type="Proteomes" id="UP001392437"/>
    </source>
</evidence>
<name>A0AAW0R933_9PEZI</name>
<reference evidence="2 3" key="1">
    <citation type="submission" date="2023-01" db="EMBL/GenBank/DDBJ databases">
        <title>Analysis of 21 Apiospora genomes using comparative genomics revels a genus with tremendous synthesis potential of carbohydrate active enzymes and secondary metabolites.</title>
        <authorList>
            <person name="Sorensen T."/>
        </authorList>
    </citation>
    <scope>NUCLEOTIDE SEQUENCE [LARGE SCALE GENOMIC DNA]</scope>
    <source>
        <strain evidence="2 3">CBS 117206</strain>
    </source>
</reference>
<proteinExistence type="predicted"/>
<accession>A0AAW0R933</accession>
<evidence type="ECO:0000313" key="2">
    <source>
        <dbReference type="EMBL" id="KAK8130397.1"/>
    </source>
</evidence>
<comment type="caution">
    <text evidence="2">The sequence shown here is derived from an EMBL/GenBank/DDBJ whole genome shotgun (WGS) entry which is preliminary data.</text>
</comment>
<dbReference type="PROSITE" id="PS50097">
    <property type="entry name" value="BTB"/>
    <property type="match status" value="1"/>
</dbReference>
<dbReference type="Proteomes" id="UP001392437">
    <property type="component" value="Unassembled WGS sequence"/>
</dbReference>
<dbReference type="AlphaFoldDB" id="A0AAW0R933"/>
<feature type="domain" description="BTB" evidence="1">
    <location>
        <begin position="27"/>
        <end position="91"/>
    </location>
</feature>
<dbReference type="Gene3D" id="3.30.710.10">
    <property type="entry name" value="Potassium Channel Kv1.1, Chain A"/>
    <property type="match status" value="1"/>
</dbReference>
<dbReference type="EMBL" id="JAQQWP010000002">
    <property type="protein sequence ID" value="KAK8130397.1"/>
    <property type="molecule type" value="Genomic_DNA"/>
</dbReference>
<gene>
    <name evidence="2" type="ORF">PG999_002777</name>
</gene>